<name>A0ABP6WFS6_9ACTN</name>
<dbReference type="InterPro" id="IPR006015">
    <property type="entry name" value="Universal_stress_UspA"/>
</dbReference>
<sequence>MPQPTIVVGVDDSPATRAALRWAADLARSGGGTLRAVHVLPWPPASEVYACSVMGDPVQLDPVWLEDLEREACRAAFDEVTPEPGWTLAFVHGHVGRTLVQEAHDARALVLGTRAHRGLPRVLHGSVGHYCLDHACCPVVAVPTPAHHPSSGHATSAPRATVG</sequence>
<reference evidence="4" key="1">
    <citation type="journal article" date="2019" name="Int. J. Syst. Evol. Microbiol.">
        <title>The Global Catalogue of Microorganisms (GCM) 10K type strain sequencing project: providing services to taxonomists for standard genome sequencing and annotation.</title>
        <authorList>
            <consortium name="The Broad Institute Genomics Platform"/>
            <consortium name="The Broad Institute Genome Sequencing Center for Infectious Disease"/>
            <person name="Wu L."/>
            <person name="Ma J."/>
        </authorList>
    </citation>
    <scope>NUCLEOTIDE SEQUENCE [LARGE SCALE GENOMIC DNA]</scope>
    <source>
        <strain evidence="4">JCM 16540</strain>
    </source>
</reference>
<feature type="domain" description="UspA" evidence="2">
    <location>
        <begin position="5"/>
        <end position="143"/>
    </location>
</feature>
<dbReference type="PRINTS" id="PR01438">
    <property type="entry name" value="UNVRSLSTRESS"/>
</dbReference>
<dbReference type="Gene3D" id="3.40.50.620">
    <property type="entry name" value="HUPs"/>
    <property type="match status" value="1"/>
</dbReference>
<dbReference type="SUPFAM" id="SSF52402">
    <property type="entry name" value="Adenine nucleotide alpha hydrolases-like"/>
    <property type="match status" value="1"/>
</dbReference>
<evidence type="ECO:0000256" key="1">
    <source>
        <dbReference type="ARBA" id="ARBA00008791"/>
    </source>
</evidence>
<protein>
    <recommendedName>
        <fullName evidence="2">UspA domain-containing protein</fullName>
    </recommendedName>
</protein>
<dbReference type="PANTHER" id="PTHR31964:SF113">
    <property type="entry name" value="USPA DOMAIN-CONTAINING PROTEIN"/>
    <property type="match status" value="1"/>
</dbReference>
<dbReference type="CDD" id="cd23659">
    <property type="entry name" value="USP_At3g01520-like"/>
    <property type="match status" value="1"/>
</dbReference>
<evidence type="ECO:0000313" key="4">
    <source>
        <dbReference type="Proteomes" id="UP001500767"/>
    </source>
</evidence>
<proteinExistence type="inferred from homology"/>
<comment type="similarity">
    <text evidence="1">Belongs to the universal stress protein A family.</text>
</comment>
<dbReference type="RefSeq" id="WP_204912753.1">
    <property type="nucleotide sequence ID" value="NZ_BAAAYR010000001.1"/>
</dbReference>
<dbReference type="Proteomes" id="UP001500767">
    <property type="component" value="Unassembled WGS sequence"/>
</dbReference>
<comment type="caution">
    <text evidence="3">The sequence shown here is derived from an EMBL/GenBank/DDBJ whole genome shotgun (WGS) entry which is preliminary data.</text>
</comment>
<keyword evidence="4" id="KW-1185">Reference proteome</keyword>
<dbReference type="Pfam" id="PF00582">
    <property type="entry name" value="Usp"/>
    <property type="match status" value="1"/>
</dbReference>
<accession>A0ABP6WFS6</accession>
<dbReference type="EMBL" id="BAAAYR010000001">
    <property type="protein sequence ID" value="GAA3549765.1"/>
    <property type="molecule type" value="Genomic_DNA"/>
</dbReference>
<organism evidence="3 4">
    <name type="scientific">Microlunatus spumicola</name>
    <dbReference type="NCBI Taxonomy" id="81499"/>
    <lineage>
        <taxon>Bacteria</taxon>
        <taxon>Bacillati</taxon>
        <taxon>Actinomycetota</taxon>
        <taxon>Actinomycetes</taxon>
        <taxon>Propionibacteriales</taxon>
        <taxon>Propionibacteriaceae</taxon>
        <taxon>Microlunatus</taxon>
    </lineage>
</organism>
<dbReference type="PANTHER" id="PTHR31964">
    <property type="entry name" value="ADENINE NUCLEOTIDE ALPHA HYDROLASES-LIKE SUPERFAMILY PROTEIN"/>
    <property type="match status" value="1"/>
</dbReference>
<evidence type="ECO:0000259" key="2">
    <source>
        <dbReference type="Pfam" id="PF00582"/>
    </source>
</evidence>
<evidence type="ECO:0000313" key="3">
    <source>
        <dbReference type="EMBL" id="GAA3549765.1"/>
    </source>
</evidence>
<dbReference type="InterPro" id="IPR006016">
    <property type="entry name" value="UspA"/>
</dbReference>
<dbReference type="InterPro" id="IPR014729">
    <property type="entry name" value="Rossmann-like_a/b/a_fold"/>
</dbReference>
<gene>
    <name evidence="3" type="ORF">GCM10022197_00740</name>
</gene>